<dbReference type="Proteomes" id="UP000324629">
    <property type="component" value="Unassembled WGS sequence"/>
</dbReference>
<keyword evidence="5" id="KW-0378">Hydrolase</keyword>
<sequence length="453" mass="51158">MFKMSDIITVDREGFSIHQNIILRAPTTSIDAFITLKDKLSSPPILAFPDFSPSAGPFILDADPSDLTIGAVPSQKSANGEVATVYASRRLDKRGRRYCTTRREMLALVYFLKHFRPCLLGKPFTVRTDHQALQWPCNFREPEGQVARWLEYLQDYDFDCIYHPGSRHANADTLSRFPTETVNAMLSTPSVGATWAHYQLNDPYISNVYRRQLDGNPKPPGREIEGRSPDDRCSWSHWANLRVIDGVLHLFDKAKRTYRQIVSPGKDSKVVREVHVEPGHAGQRRAEAAVAHLRITRRFPHDMNVPRTVTFGSPWTYLFGTIKKCVLLGLGFRVAIGVVRIAVSSLYRQRTGCGCSSRLFSGFGLHRDCLQSLSSYIISTHLFPSTLHDLLLDRSSITSGLIFEDSPTEAKDNGFTLDAIFLDFAKVFNNDTRGLLKRKLEAHELAKWCEARA</sequence>
<feature type="non-terminal residue" evidence="8">
    <location>
        <position position="453"/>
    </location>
</feature>
<evidence type="ECO:0000313" key="8">
    <source>
        <dbReference type="EMBL" id="KAA3670990.1"/>
    </source>
</evidence>
<dbReference type="PANTHER" id="PTHR37984">
    <property type="entry name" value="PROTEIN CBG26694"/>
    <property type="match status" value="1"/>
</dbReference>
<keyword evidence="3" id="KW-0540">Nuclease</keyword>
<proteinExistence type="predicted"/>
<dbReference type="AlphaFoldDB" id="A0A5J4N6I8"/>
<protein>
    <recommendedName>
        <fullName evidence="7">Reverse transcriptase RNase H-like domain-containing protein</fullName>
    </recommendedName>
</protein>
<comment type="caution">
    <text evidence="8">The sequence shown here is derived from an EMBL/GenBank/DDBJ whole genome shotgun (WGS) entry which is preliminary data.</text>
</comment>
<evidence type="ECO:0000256" key="3">
    <source>
        <dbReference type="ARBA" id="ARBA00022722"/>
    </source>
</evidence>
<reference evidence="8 9" key="1">
    <citation type="journal article" date="2019" name="Gigascience">
        <title>Whole-genome sequence of the oriental lung fluke Paragonimus westermani.</title>
        <authorList>
            <person name="Oey H."/>
            <person name="Zakrzewski M."/>
            <person name="Narain K."/>
            <person name="Devi K.R."/>
            <person name="Agatsuma T."/>
            <person name="Nawaratna S."/>
            <person name="Gobert G.N."/>
            <person name="Jones M.K."/>
            <person name="Ragan M.A."/>
            <person name="McManus D.P."/>
            <person name="Krause L."/>
        </authorList>
    </citation>
    <scope>NUCLEOTIDE SEQUENCE [LARGE SCALE GENOMIC DNA]</scope>
    <source>
        <strain evidence="8 9">IND2009</strain>
    </source>
</reference>
<evidence type="ECO:0000313" key="9">
    <source>
        <dbReference type="Proteomes" id="UP000324629"/>
    </source>
</evidence>
<name>A0A5J4N6I8_9TREM</name>
<dbReference type="SUPFAM" id="SSF56672">
    <property type="entry name" value="DNA/RNA polymerases"/>
    <property type="match status" value="1"/>
</dbReference>
<dbReference type="PANTHER" id="PTHR37984:SF5">
    <property type="entry name" value="PROTEIN NYNRIN-LIKE"/>
    <property type="match status" value="1"/>
</dbReference>
<accession>A0A5J4N6I8</accession>
<feature type="domain" description="Reverse transcriptase RNase H-like" evidence="7">
    <location>
        <begin position="57"/>
        <end position="156"/>
    </location>
</feature>
<dbReference type="CDD" id="cd09274">
    <property type="entry name" value="RNase_HI_RT_Ty3"/>
    <property type="match status" value="1"/>
</dbReference>
<dbReference type="Gene3D" id="3.10.20.370">
    <property type="match status" value="1"/>
</dbReference>
<keyword evidence="1" id="KW-0808">Transferase</keyword>
<keyword evidence="2" id="KW-0548">Nucleotidyltransferase</keyword>
<evidence type="ECO:0000256" key="2">
    <source>
        <dbReference type="ARBA" id="ARBA00022695"/>
    </source>
</evidence>
<dbReference type="Pfam" id="PF17917">
    <property type="entry name" value="RT_RNaseH"/>
    <property type="match status" value="1"/>
</dbReference>
<organism evidence="8 9">
    <name type="scientific">Paragonimus westermani</name>
    <dbReference type="NCBI Taxonomy" id="34504"/>
    <lineage>
        <taxon>Eukaryota</taxon>
        <taxon>Metazoa</taxon>
        <taxon>Spiralia</taxon>
        <taxon>Lophotrochozoa</taxon>
        <taxon>Platyhelminthes</taxon>
        <taxon>Trematoda</taxon>
        <taxon>Digenea</taxon>
        <taxon>Plagiorchiida</taxon>
        <taxon>Troglotremata</taxon>
        <taxon>Troglotrematidae</taxon>
        <taxon>Paragonimus</taxon>
    </lineage>
</organism>
<evidence type="ECO:0000256" key="1">
    <source>
        <dbReference type="ARBA" id="ARBA00022679"/>
    </source>
</evidence>
<keyword evidence="9" id="KW-1185">Reference proteome</keyword>
<evidence type="ECO:0000256" key="6">
    <source>
        <dbReference type="ARBA" id="ARBA00022918"/>
    </source>
</evidence>
<keyword evidence="6" id="KW-0695">RNA-directed DNA polymerase</keyword>
<evidence type="ECO:0000259" key="7">
    <source>
        <dbReference type="Pfam" id="PF17917"/>
    </source>
</evidence>
<dbReference type="GO" id="GO:0003964">
    <property type="term" value="F:RNA-directed DNA polymerase activity"/>
    <property type="evidence" value="ECO:0007669"/>
    <property type="project" value="UniProtKB-KW"/>
</dbReference>
<keyword evidence="4" id="KW-0255">Endonuclease</keyword>
<evidence type="ECO:0000256" key="5">
    <source>
        <dbReference type="ARBA" id="ARBA00022801"/>
    </source>
</evidence>
<dbReference type="EMBL" id="QNGE01007567">
    <property type="protein sequence ID" value="KAA3670990.1"/>
    <property type="molecule type" value="Genomic_DNA"/>
</dbReference>
<gene>
    <name evidence="8" type="ORF">DEA37_0008798</name>
</gene>
<dbReference type="GO" id="GO:0016787">
    <property type="term" value="F:hydrolase activity"/>
    <property type="evidence" value="ECO:0007669"/>
    <property type="project" value="UniProtKB-KW"/>
</dbReference>
<dbReference type="InterPro" id="IPR050951">
    <property type="entry name" value="Retrovirus_Pol_polyprotein"/>
</dbReference>
<dbReference type="InterPro" id="IPR041373">
    <property type="entry name" value="RT_RNaseH"/>
</dbReference>
<dbReference type="InterPro" id="IPR043502">
    <property type="entry name" value="DNA/RNA_pol_sf"/>
</dbReference>
<dbReference type="GO" id="GO:0004519">
    <property type="term" value="F:endonuclease activity"/>
    <property type="evidence" value="ECO:0007669"/>
    <property type="project" value="UniProtKB-KW"/>
</dbReference>
<evidence type="ECO:0000256" key="4">
    <source>
        <dbReference type="ARBA" id="ARBA00022759"/>
    </source>
</evidence>